<evidence type="ECO:0000256" key="1">
    <source>
        <dbReference type="ARBA" id="ARBA00006432"/>
    </source>
</evidence>
<comment type="similarity">
    <text evidence="1">Belongs to the ATP-dependent AMP-binding enzyme family.</text>
</comment>
<dbReference type="InterPro" id="IPR045851">
    <property type="entry name" value="AMP-bd_C_sf"/>
</dbReference>
<evidence type="ECO:0000259" key="4">
    <source>
        <dbReference type="Pfam" id="PF13193"/>
    </source>
</evidence>
<dbReference type="GeneID" id="74941972"/>
<evidence type="ECO:0000259" key="3">
    <source>
        <dbReference type="Pfam" id="PF00501"/>
    </source>
</evidence>
<gene>
    <name evidence="5" type="ORF">N0B31_06080</name>
</gene>
<protein>
    <submittedName>
        <fullName evidence="5">Acyl--CoA ligase</fullName>
    </submittedName>
</protein>
<dbReference type="InterPro" id="IPR020845">
    <property type="entry name" value="AMP-binding_CS"/>
</dbReference>
<sequence length="514" mass="55395">MNLYEQFVAEARAHPDRVAITDPDGEDLRYATLDRQARAVHDYLAGRTEPGDRVALFMMDNPTFVASALGAWRAGCVLTLVNYRFGVEEVAFVLDDIRPEVVLTDTVFEGSAREASADVGSVESVVVAHTDSFLTEAFGDPDDAPDPVVRFDGDPAIVMHTSGTTGMPKGVVQSHRNVAAQVEAGVSVFGVTSEDVGIASVPLFHVGGFHGLTLMGLTTGGTICVQPAWDAEQWARLVEETGATLSGLVPAMMVDALNTEAAREYDTSSLRLHFYGGSPTPEPVVEGFQDTFGVERMLDYYGQTEVCGLAVTYPPGEERVPGAMGRTLPCLAGRVVDIATGEELPPGEEGELLLRGDSVMQGYWERPDRNDETFSEAEDGGPRWLHTDDVVVRGEDGLLRYVDRVDDIIHSGGEKVAPATVENVLQELDAVESVAVFGTPDDRLGETVTAAIVRADESLTEADVEAHCDSSGALAGYEKPRRIVFVDEFPRTGSQKIDKVALSERVLDELEVSD</sequence>
<dbReference type="InterPro" id="IPR025110">
    <property type="entry name" value="AMP-bd_C"/>
</dbReference>
<evidence type="ECO:0000256" key="2">
    <source>
        <dbReference type="ARBA" id="ARBA00022598"/>
    </source>
</evidence>
<dbReference type="PANTHER" id="PTHR43201">
    <property type="entry name" value="ACYL-COA SYNTHETASE"/>
    <property type="match status" value="1"/>
</dbReference>
<accession>A0A9E7R4R9</accession>
<dbReference type="Gene3D" id="3.40.50.12780">
    <property type="entry name" value="N-terminal domain of ligase-like"/>
    <property type="match status" value="1"/>
</dbReference>
<dbReference type="Proteomes" id="UP001057580">
    <property type="component" value="Chromosome"/>
</dbReference>
<keyword evidence="6" id="KW-1185">Reference proteome</keyword>
<organism evidence="5 6">
    <name type="scientific">Salinirubellus salinus</name>
    <dbReference type="NCBI Taxonomy" id="1364945"/>
    <lineage>
        <taxon>Archaea</taxon>
        <taxon>Methanobacteriati</taxon>
        <taxon>Methanobacteriota</taxon>
        <taxon>Stenosarchaea group</taxon>
        <taxon>Halobacteria</taxon>
        <taxon>Halobacteriales</taxon>
        <taxon>Natronomonadaceae</taxon>
        <taxon>Salinirubellus</taxon>
    </lineage>
</organism>
<dbReference type="PROSITE" id="PS00455">
    <property type="entry name" value="AMP_BINDING"/>
    <property type="match status" value="1"/>
</dbReference>
<dbReference type="EMBL" id="CP104003">
    <property type="protein sequence ID" value="UWM55851.1"/>
    <property type="molecule type" value="Genomic_DNA"/>
</dbReference>
<dbReference type="AlphaFoldDB" id="A0A9E7R4R9"/>
<keyword evidence="2 5" id="KW-0436">Ligase</keyword>
<evidence type="ECO:0000313" key="5">
    <source>
        <dbReference type="EMBL" id="UWM55851.1"/>
    </source>
</evidence>
<dbReference type="KEGG" id="ssai:N0B31_06080"/>
<dbReference type="InterPro" id="IPR000873">
    <property type="entry name" value="AMP-dep_synth/lig_dom"/>
</dbReference>
<dbReference type="SUPFAM" id="SSF56801">
    <property type="entry name" value="Acetyl-CoA synthetase-like"/>
    <property type="match status" value="1"/>
</dbReference>
<reference evidence="5" key="1">
    <citation type="submission" date="2022-09" db="EMBL/GenBank/DDBJ databases">
        <title>Diverse halophilic archaea isolated from saline environments.</title>
        <authorList>
            <person name="Cui H.-L."/>
        </authorList>
    </citation>
    <scope>NUCLEOTIDE SEQUENCE</scope>
    <source>
        <strain evidence="5">ZS-35-S2</strain>
    </source>
</reference>
<feature type="domain" description="AMP-dependent synthetase/ligase" evidence="3">
    <location>
        <begin position="9"/>
        <end position="364"/>
    </location>
</feature>
<proteinExistence type="inferred from homology"/>
<dbReference type="Gene3D" id="3.30.300.30">
    <property type="match status" value="1"/>
</dbReference>
<dbReference type="Pfam" id="PF00501">
    <property type="entry name" value="AMP-binding"/>
    <property type="match status" value="1"/>
</dbReference>
<feature type="domain" description="AMP-binding enzyme C-terminal" evidence="4">
    <location>
        <begin position="421"/>
        <end position="496"/>
    </location>
</feature>
<dbReference type="GO" id="GO:0031956">
    <property type="term" value="F:medium-chain fatty acid-CoA ligase activity"/>
    <property type="evidence" value="ECO:0007669"/>
    <property type="project" value="TreeGrafter"/>
</dbReference>
<dbReference type="Pfam" id="PF13193">
    <property type="entry name" value="AMP-binding_C"/>
    <property type="match status" value="1"/>
</dbReference>
<dbReference type="GO" id="GO:0006631">
    <property type="term" value="P:fatty acid metabolic process"/>
    <property type="evidence" value="ECO:0007669"/>
    <property type="project" value="TreeGrafter"/>
</dbReference>
<evidence type="ECO:0000313" key="6">
    <source>
        <dbReference type="Proteomes" id="UP001057580"/>
    </source>
</evidence>
<dbReference type="InterPro" id="IPR042099">
    <property type="entry name" value="ANL_N_sf"/>
</dbReference>
<dbReference type="RefSeq" id="WP_260594962.1">
    <property type="nucleotide sequence ID" value="NZ_CP104003.1"/>
</dbReference>
<name>A0A9E7R4R9_9EURY</name>
<dbReference type="PANTHER" id="PTHR43201:SF5">
    <property type="entry name" value="MEDIUM-CHAIN ACYL-COA LIGASE ACSF2, MITOCHONDRIAL"/>
    <property type="match status" value="1"/>
</dbReference>